<dbReference type="AlphaFoldDB" id="A0AAJ0D5Y7"/>
<dbReference type="Gene3D" id="3.50.50.60">
    <property type="entry name" value="FAD/NAD(P)-binding domain"/>
    <property type="match status" value="1"/>
</dbReference>
<dbReference type="PANTHER" id="PTHR13789:SF306">
    <property type="entry name" value="HYDROXYLASE, PUTATIVE-RELATED"/>
    <property type="match status" value="1"/>
</dbReference>
<evidence type="ECO:0000256" key="4">
    <source>
        <dbReference type="ARBA" id="ARBA00023002"/>
    </source>
</evidence>
<dbReference type="InterPro" id="IPR036188">
    <property type="entry name" value="FAD/NAD-bd_sf"/>
</dbReference>
<dbReference type="Proteomes" id="UP001271007">
    <property type="component" value="Unassembled WGS sequence"/>
</dbReference>
<dbReference type="PRINTS" id="PR00420">
    <property type="entry name" value="RNGMNOXGNASE"/>
</dbReference>
<evidence type="ECO:0000313" key="8">
    <source>
        <dbReference type="Proteomes" id="UP001271007"/>
    </source>
</evidence>
<dbReference type="FunFam" id="3.50.50.60:FF:000115">
    <property type="entry name" value="Salicylate hydroxylase, putative"/>
    <property type="match status" value="1"/>
</dbReference>
<dbReference type="SUPFAM" id="SSF54373">
    <property type="entry name" value="FAD-linked reductases, C-terminal domain"/>
    <property type="match status" value="1"/>
</dbReference>
<evidence type="ECO:0000259" key="6">
    <source>
        <dbReference type="Pfam" id="PF01494"/>
    </source>
</evidence>
<name>A0AAJ0D5Y7_9PEZI</name>
<feature type="domain" description="FAD-binding" evidence="6">
    <location>
        <begin position="37"/>
        <end position="386"/>
    </location>
</feature>
<keyword evidence="3" id="KW-0274">FAD</keyword>
<evidence type="ECO:0000256" key="1">
    <source>
        <dbReference type="ARBA" id="ARBA00007992"/>
    </source>
</evidence>
<comment type="caution">
    <text evidence="7">The sequence shown here is derived from an EMBL/GenBank/DDBJ whole genome shotgun (WGS) entry which is preliminary data.</text>
</comment>
<reference evidence="7" key="1">
    <citation type="submission" date="2023-04" db="EMBL/GenBank/DDBJ databases">
        <title>Black Yeasts Isolated from many extreme environments.</title>
        <authorList>
            <person name="Coleine C."/>
            <person name="Stajich J.E."/>
            <person name="Selbmann L."/>
        </authorList>
    </citation>
    <scope>NUCLEOTIDE SEQUENCE</scope>
    <source>
        <strain evidence="7">CCFEE 5312</strain>
    </source>
</reference>
<organism evidence="7 8">
    <name type="scientific">Extremus antarcticus</name>
    <dbReference type="NCBI Taxonomy" id="702011"/>
    <lineage>
        <taxon>Eukaryota</taxon>
        <taxon>Fungi</taxon>
        <taxon>Dikarya</taxon>
        <taxon>Ascomycota</taxon>
        <taxon>Pezizomycotina</taxon>
        <taxon>Dothideomycetes</taxon>
        <taxon>Dothideomycetidae</taxon>
        <taxon>Mycosphaerellales</taxon>
        <taxon>Extremaceae</taxon>
        <taxon>Extremus</taxon>
    </lineage>
</organism>
<dbReference type="PANTHER" id="PTHR13789">
    <property type="entry name" value="MONOOXYGENASE"/>
    <property type="match status" value="1"/>
</dbReference>
<protein>
    <recommendedName>
        <fullName evidence="6">FAD-binding domain-containing protein</fullName>
    </recommendedName>
</protein>
<keyword evidence="8" id="KW-1185">Reference proteome</keyword>
<dbReference type="GO" id="GO:0071949">
    <property type="term" value="F:FAD binding"/>
    <property type="evidence" value="ECO:0007669"/>
    <property type="project" value="InterPro"/>
</dbReference>
<keyword evidence="4" id="KW-0560">Oxidoreductase</keyword>
<keyword evidence="5" id="KW-0503">Monooxygenase</keyword>
<dbReference type="InterPro" id="IPR002938">
    <property type="entry name" value="FAD-bd"/>
</dbReference>
<evidence type="ECO:0000256" key="2">
    <source>
        <dbReference type="ARBA" id="ARBA00022630"/>
    </source>
</evidence>
<evidence type="ECO:0000256" key="3">
    <source>
        <dbReference type="ARBA" id="ARBA00022827"/>
    </source>
</evidence>
<keyword evidence="2" id="KW-0285">Flavoprotein</keyword>
<dbReference type="InterPro" id="IPR050493">
    <property type="entry name" value="FAD-dep_Monooxygenase_BioMet"/>
</dbReference>
<evidence type="ECO:0000256" key="5">
    <source>
        <dbReference type="ARBA" id="ARBA00023033"/>
    </source>
</evidence>
<comment type="similarity">
    <text evidence="1">Belongs to the paxM FAD-dependent monooxygenase family.</text>
</comment>
<dbReference type="GO" id="GO:0004497">
    <property type="term" value="F:monooxygenase activity"/>
    <property type="evidence" value="ECO:0007669"/>
    <property type="project" value="UniProtKB-KW"/>
</dbReference>
<sequence>MDDFEYPTRSFRFLNDVNKEGASQSTTSPIRASVKLNIIIAGAGLGGLATAIALARSGHSVRVFEQAPALAEVGAGIQIPSNSTRILLGWGLGPYLANHVVEPESINFRRWQDGTVIGHTKLIPDFRRSFDAPYLVVHRAHFHEALHHLALKLGVEVILDSTIKRYDAEEPAIDLANGDRHRADLVIAADGIKSSARRVILGDSDIAPSMTGYAAYRATVDVKRIAENPELAWLLKKPSLNIWIGDQRHVMSYLIAGGQSFNMVLSHPEKSDPATWKTDSVLADMKAQFYGWDTRLVEMLDLVETTLRWPLMSGQPLPRWVHGSGRFLMLGDAAHAMVPYMSQGAAMAVEDGAALAAILSKVECREEIHSALKTFEKVRILRSGQMQKASLANGKLWHYADGPDQEARDAAMQPEVSGKQFLESPNQWSDPLTQAWCYGYDAEAEVLKAWCETKAL</sequence>
<evidence type="ECO:0000313" key="7">
    <source>
        <dbReference type="EMBL" id="KAK3046780.1"/>
    </source>
</evidence>
<accession>A0AAJ0D5Y7</accession>
<proteinExistence type="inferred from homology"/>
<dbReference type="SUPFAM" id="SSF51905">
    <property type="entry name" value="FAD/NAD(P)-binding domain"/>
    <property type="match status" value="1"/>
</dbReference>
<gene>
    <name evidence="7" type="ORF">LTR09_011761</name>
</gene>
<dbReference type="EMBL" id="JAWDJX010000080">
    <property type="protein sequence ID" value="KAK3046780.1"/>
    <property type="molecule type" value="Genomic_DNA"/>
</dbReference>
<dbReference type="Pfam" id="PF01494">
    <property type="entry name" value="FAD_binding_3"/>
    <property type="match status" value="1"/>
</dbReference>